<dbReference type="Gene3D" id="2.150.10.10">
    <property type="entry name" value="Serralysin-like metalloprotease, C-terminal"/>
    <property type="match status" value="3"/>
</dbReference>
<dbReference type="PANTHER" id="PTHR38340">
    <property type="entry name" value="S-LAYER PROTEIN"/>
    <property type="match status" value="1"/>
</dbReference>
<dbReference type="SUPFAM" id="SSF53474">
    <property type="entry name" value="alpha/beta-Hydrolases"/>
    <property type="match status" value="1"/>
</dbReference>
<dbReference type="PANTHER" id="PTHR38340:SF1">
    <property type="entry name" value="S-LAYER PROTEIN"/>
    <property type="match status" value="1"/>
</dbReference>
<dbReference type="PROSITE" id="PS50268">
    <property type="entry name" value="CADHERIN_2"/>
    <property type="match status" value="1"/>
</dbReference>
<evidence type="ECO:0000256" key="1">
    <source>
        <dbReference type="ARBA" id="ARBA00004613"/>
    </source>
</evidence>
<dbReference type="GO" id="GO:0016020">
    <property type="term" value="C:membrane"/>
    <property type="evidence" value="ECO:0007669"/>
    <property type="project" value="InterPro"/>
</dbReference>
<proteinExistence type="predicted"/>
<accession>A0A1B2EZZ6</accession>
<dbReference type="Pfam" id="PF00028">
    <property type="entry name" value="Cadherin"/>
    <property type="match status" value="1"/>
</dbReference>
<feature type="region of interest" description="Disordered" evidence="3">
    <location>
        <begin position="83"/>
        <end position="132"/>
    </location>
</feature>
<dbReference type="SUPFAM" id="SSF51120">
    <property type="entry name" value="beta-Roll"/>
    <property type="match status" value="2"/>
</dbReference>
<dbReference type="InterPro" id="IPR015919">
    <property type="entry name" value="Cadherin-like_sf"/>
</dbReference>
<dbReference type="Pfam" id="PF00353">
    <property type="entry name" value="HemolysinCabind"/>
    <property type="match status" value="4"/>
</dbReference>
<organism evidence="5">
    <name type="scientific">Microvirga ossetica</name>
    <dbReference type="NCBI Taxonomy" id="1882682"/>
    <lineage>
        <taxon>Bacteria</taxon>
        <taxon>Pseudomonadati</taxon>
        <taxon>Pseudomonadota</taxon>
        <taxon>Alphaproteobacteria</taxon>
        <taxon>Hyphomicrobiales</taxon>
        <taxon>Methylobacteriaceae</taxon>
        <taxon>Microvirga</taxon>
    </lineage>
</organism>
<keyword evidence="2" id="KW-0964">Secreted</keyword>
<keyword evidence="5" id="KW-0614">Plasmid</keyword>
<dbReference type="KEGG" id="moc:BB934_45675"/>
<reference evidence="5" key="1">
    <citation type="submission" date="2016-07" db="EMBL/GenBank/DDBJ databases">
        <title>Microvirga ossetica sp. nov. a new species of rhizobia isolated from root nodules of the legume species Vicia alpestris Steven originated from North Ossetia region in the Caucasus.</title>
        <authorList>
            <person name="Safronova V.I."/>
            <person name="Kuznetsova I.G."/>
            <person name="Sazanova A.L."/>
            <person name="Belimov A."/>
            <person name="Andronov E."/>
            <person name="Osledkin Y.S."/>
            <person name="Onishchuk O.P."/>
            <person name="Kurchak O.N."/>
            <person name="Shaposhnikov A.I."/>
            <person name="Willems A."/>
            <person name="Tikhonovich I.A."/>
        </authorList>
    </citation>
    <scope>NUCLEOTIDE SEQUENCE [LARGE SCALE GENOMIC DNA]</scope>
    <source>
        <strain evidence="5">V5/3M</strain>
        <plasmid evidence="5">unnamed5</plasmid>
    </source>
</reference>
<dbReference type="InterPro" id="IPR018511">
    <property type="entry name" value="Hemolysin-typ_Ca-bd_CS"/>
</dbReference>
<evidence type="ECO:0000259" key="4">
    <source>
        <dbReference type="PROSITE" id="PS50268"/>
    </source>
</evidence>
<evidence type="ECO:0000256" key="3">
    <source>
        <dbReference type="SAM" id="MobiDB-lite"/>
    </source>
</evidence>
<protein>
    <recommendedName>
        <fullName evidence="4">Cadherin domain-containing protein</fullName>
    </recommendedName>
</protein>
<dbReference type="PRINTS" id="PR00313">
    <property type="entry name" value="CABNDNGRPT"/>
</dbReference>
<dbReference type="InterPro" id="IPR002126">
    <property type="entry name" value="Cadherin-like_dom"/>
</dbReference>
<dbReference type="InterPro" id="IPR001343">
    <property type="entry name" value="Hemolysn_Ca-bd"/>
</dbReference>
<dbReference type="SUPFAM" id="SSF49313">
    <property type="entry name" value="Cadherin-like"/>
    <property type="match status" value="1"/>
</dbReference>
<sequence length="850" mass="88969">MTSEIYFHAQQTSINNGFGTGGTELSINQVLSSRPIDLLDEKAVPHINGSATNDYIKLKDVTAPEGQAAYAFGNAGNDTLIGSPGADGLSGGEGSDSIEGGVGNDTLDGGEGDPSGNDTLDGGDGDDWFYAAPGNDSLNGGKGFDAFEYQLRDFDGYASGTSQTLDGGENDSAPAKTDLIFLPGSANDYDFSVSFGFTWHDTTTTIETNITSFYPAITLTTRDIERVSFEEPVNNGVGLKGQSVIAEMAQLADEAYNTDAKSAEKRGWHAVSALEMGIKPASFDGGVVYRLDGGLYSATSSTGNGAAALVLIGMVEGKRTLAISFRGTDDLSSDIWDYLPFYNHYDAFAPLILALKAYTSNPANDVQQVLITGHSLGGAMVQHLMFEGLTGVSADNTRGFTWGSPGAEPTPSNKQILNFAHVKDIVPDVPFTDPVGASVETTYSGAPDVVQAHKMTNYIGSTELLIQFASDSGSPFHTSAIAQALRGGGVPSGGNTAVWLGSNSNDHVQPGASDNWVLAGGGNDEISLEGPNLVATSDFRIIDGGLGDDTLHIKGGYGIKATPVGSGFLILDGFGGPIAKTARIEKVYIEGELIGPDGKPVSTASAPTSVSLSGTSVAENSASGRTVGVLSTADAETDDTHNYTLVNNGGGRFSIEGNSLVVAKGFMLDYEQASSYEVVIRSTDRHGQSIDQAIRISVTDIASEKVVGTSSNDVFFGGRGKDNLNGGAGNDKLRGGKGIDTFTGGKGKDAFIFDDGDTGSSRKAADYILDFSGRNGDRMDLKLIDANTRVKGDQKFSFIGEAAFTKAGQVRYEQTAKETYIAFNTDADRSAEGVIRLKGSMDLSKGWFLL</sequence>
<dbReference type="PROSITE" id="PS00330">
    <property type="entry name" value="HEMOLYSIN_CALCIUM"/>
    <property type="match status" value="3"/>
</dbReference>
<name>A0A1B2EZZ6_9HYPH</name>
<evidence type="ECO:0000256" key="2">
    <source>
        <dbReference type="ARBA" id="ARBA00022525"/>
    </source>
</evidence>
<geneLocation type="plasmid" evidence="5">
    <name>unnamed5</name>
</geneLocation>
<dbReference type="GO" id="GO:0005509">
    <property type="term" value="F:calcium ion binding"/>
    <property type="evidence" value="ECO:0007669"/>
    <property type="project" value="InterPro"/>
</dbReference>
<dbReference type="GO" id="GO:0005576">
    <property type="term" value="C:extracellular region"/>
    <property type="evidence" value="ECO:0007669"/>
    <property type="project" value="UniProtKB-SubCell"/>
</dbReference>
<dbReference type="GO" id="GO:0007156">
    <property type="term" value="P:homophilic cell adhesion via plasma membrane adhesion molecules"/>
    <property type="evidence" value="ECO:0007669"/>
    <property type="project" value="InterPro"/>
</dbReference>
<dbReference type="InterPro" id="IPR029058">
    <property type="entry name" value="AB_hydrolase_fold"/>
</dbReference>
<dbReference type="Gene3D" id="3.40.50.1820">
    <property type="entry name" value="alpha/beta hydrolase"/>
    <property type="match status" value="1"/>
</dbReference>
<dbReference type="InterPro" id="IPR050557">
    <property type="entry name" value="RTX_toxin/Mannuronan_C5-epim"/>
</dbReference>
<evidence type="ECO:0000313" key="5">
    <source>
        <dbReference type="EMBL" id="ANY85512.1"/>
    </source>
</evidence>
<dbReference type="InterPro" id="IPR011049">
    <property type="entry name" value="Serralysin-like_metalloprot_C"/>
</dbReference>
<gene>
    <name evidence="5" type="ORF">BB934_45675</name>
</gene>
<dbReference type="EMBL" id="CP016621">
    <property type="protein sequence ID" value="ANY85512.1"/>
    <property type="molecule type" value="Genomic_DNA"/>
</dbReference>
<feature type="domain" description="Cadherin" evidence="4">
    <location>
        <begin position="616"/>
        <end position="715"/>
    </location>
</feature>
<comment type="subcellular location">
    <subcellularLocation>
        <location evidence="1">Secreted</location>
    </subcellularLocation>
</comment>
<dbReference type="AlphaFoldDB" id="A0A1B2EZZ6"/>